<dbReference type="PANTHER" id="PTHR30627:SF2">
    <property type="entry name" value="PEPTIDOGLYCAN D,D-TRANSPEPTIDASE MRDA"/>
    <property type="match status" value="1"/>
</dbReference>
<keyword evidence="7 10" id="KW-1133">Transmembrane helix</keyword>
<dbReference type="SUPFAM" id="SSF56601">
    <property type="entry name" value="beta-lactamase/transpeptidase-like"/>
    <property type="match status" value="1"/>
</dbReference>
<evidence type="ECO:0000256" key="5">
    <source>
        <dbReference type="ARBA" id="ARBA00022960"/>
    </source>
</evidence>
<dbReference type="EMBL" id="LCGX01000033">
    <property type="protein sequence ID" value="KKT22600.1"/>
    <property type="molecule type" value="Genomic_DNA"/>
</dbReference>
<evidence type="ECO:0000256" key="2">
    <source>
        <dbReference type="ARBA" id="ARBA00004236"/>
    </source>
</evidence>
<sequence length="563" mass="62832">MITRIIKKNKLKNKSSFVEPDEIFLDSKNPQNFDRQQFEGRIEKPIPKRTIFFIGIFFIIFASIFGIRLAYLQIQKGEAYFMRSQNNVLEKAIIFTDRGIIYDRNKIELAWNKKEGTTIPTRAYLSPGFSHLLGYVSYPNQDSAGNYWQDEFVGKDGLEKQYNDGLKGENGAKIVETDALGKIYSENIINAPKQGSDLMTTIDARIQKELFSLIQKLSESQGFAGGAGIIIDVGNGEIITSTSFPEYNSEILSFGKDASKINNYLIDERKVFLDRDISGLYTPGSIVKPFFALGALAEGVIDPYKEILSTGSISIPNPYFPGEKTIFKDWRVNGWTNMMEAIAVSSDVYFYEIGGGFENQKGLGIVNIGKYATLFGLGNKTGIDLPDEKEGTVPSPEWKIKNFKGDPWRIGDTYHTAIGQYGFQVTPMEMARAVAAIANNGKLLTPHLVLSDFEKENQISLIDLKKEYFDIVRQGMREAVTYGTALALNVPYAEVAAKTGTAQIGIAKNKVNSWVIGFFPYTNPKYAFVMMMEAGPSTNSTGASSIMRELLDWMSVNTPGYFK</sequence>
<evidence type="ECO:0000313" key="13">
    <source>
        <dbReference type="EMBL" id="KKT22600.1"/>
    </source>
</evidence>
<dbReference type="GO" id="GO:0008360">
    <property type="term" value="P:regulation of cell shape"/>
    <property type="evidence" value="ECO:0007669"/>
    <property type="project" value="UniProtKB-KW"/>
</dbReference>
<comment type="caution">
    <text evidence="13">The sequence shown here is derived from an EMBL/GenBank/DDBJ whole genome shotgun (WGS) entry which is preliminary data.</text>
</comment>
<dbReference type="PANTHER" id="PTHR30627">
    <property type="entry name" value="PEPTIDOGLYCAN D,D-TRANSPEPTIDASE"/>
    <property type="match status" value="1"/>
</dbReference>
<evidence type="ECO:0000259" key="11">
    <source>
        <dbReference type="Pfam" id="PF00905"/>
    </source>
</evidence>
<proteinExistence type="predicted"/>
<dbReference type="GO" id="GO:0005886">
    <property type="term" value="C:plasma membrane"/>
    <property type="evidence" value="ECO:0007669"/>
    <property type="project" value="UniProtKB-SubCell"/>
</dbReference>
<name>A0A0G1FJQ0_9BACT</name>
<dbReference type="InterPro" id="IPR036138">
    <property type="entry name" value="PBP_dimer_sf"/>
</dbReference>
<evidence type="ECO:0000259" key="12">
    <source>
        <dbReference type="Pfam" id="PF03717"/>
    </source>
</evidence>
<dbReference type="Gene3D" id="3.90.1310.10">
    <property type="entry name" value="Penicillin-binding protein 2a (Domain 2)"/>
    <property type="match status" value="1"/>
</dbReference>
<dbReference type="InterPro" id="IPR001460">
    <property type="entry name" value="PCN-bd_Tpept"/>
</dbReference>
<gene>
    <name evidence="13" type="ORF">UW07_C0033G0002</name>
</gene>
<evidence type="ECO:0000256" key="4">
    <source>
        <dbReference type="ARBA" id="ARBA00022692"/>
    </source>
</evidence>
<dbReference type="Gene3D" id="3.40.710.10">
    <property type="entry name" value="DD-peptidase/beta-lactamase superfamily"/>
    <property type="match status" value="1"/>
</dbReference>
<evidence type="ECO:0000256" key="9">
    <source>
        <dbReference type="ARBA" id="ARBA00023316"/>
    </source>
</evidence>
<evidence type="ECO:0000256" key="1">
    <source>
        <dbReference type="ARBA" id="ARBA00004167"/>
    </source>
</evidence>
<dbReference type="GO" id="GO:0071972">
    <property type="term" value="F:peptidoglycan L,D-transpeptidase activity"/>
    <property type="evidence" value="ECO:0007669"/>
    <property type="project" value="TreeGrafter"/>
</dbReference>
<evidence type="ECO:0000256" key="3">
    <source>
        <dbReference type="ARBA" id="ARBA00022475"/>
    </source>
</evidence>
<feature type="domain" description="Penicillin-binding protein transpeptidase" evidence="11">
    <location>
        <begin position="227"/>
        <end position="551"/>
    </location>
</feature>
<dbReference type="GO" id="GO:0008658">
    <property type="term" value="F:penicillin binding"/>
    <property type="evidence" value="ECO:0007669"/>
    <property type="project" value="InterPro"/>
</dbReference>
<dbReference type="GO" id="GO:0009252">
    <property type="term" value="P:peptidoglycan biosynthetic process"/>
    <property type="evidence" value="ECO:0007669"/>
    <property type="project" value="UniProtKB-KW"/>
</dbReference>
<dbReference type="InterPro" id="IPR005311">
    <property type="entry name" value="PBP_dimer"/>
</dbReference>
<dbReference type="SUPFAM" id="SSF56519">
    <property type="entry name" value="Penicillin binding protein dimerisation domain"/>
    <property type="match status" value="1"/>
</dbReference>
<comment type="subcellular location">
    <subcellularLocation>
        <location evidence="2">Cell membrane</location>
    </subcellularLocation>
    <subcellularLocation>
        <location evidence="1">Membrane</location>
        <topology evidence="1">Single-pass membrane protein</topology>
    </subcellularLocation>
</comment>
<dbReference type="Proteomes" id="UP000033831">
    <property type="component" value="Unassembled WGS sequence"/>
</dbReference>
<keyword evidence="4 10" id="KW-0812">Transmembrane</keyword>
<evidence type="ECO:0000256" key="8">
    <source>
        <dbReference type="ARBA" id="ARBA00023136"/>
    </source>
</evidence>
<keyword evidence="6" id="KW-0573">Peptidoglycan synthesis</keyword>
<evidence type="ECO:0000256" key="6">
    <source>
        <dbReference type="ARBA" id="ARBA00022984"/>
    </source>
</evidence>
<organism evidence="13 14">
    <name type="scientific">Candidatus Nomurabacteria bacterium GW2011_GWF2_43_8</name>
    <dbReference type="NCBI Taxonomy" id="1618779"/>
    <lineage>
        <taxon>Bacteria</taxon>
        <taxon>Candidatus Nomuraibacteriota</taxon>
    </lineage>
</organism>
<dbReference type="AlphaFoldDB" id="A0A0G1FJQ0"/>
<keyword evidence="3" id="KW-1003">Cell membrane</keyword>
<keyword evidence="9" id="KW-0961">Cell wall biogenesis/degradation</keyword>
<evidence type="ECO:0000313" key="14">
    <source>
        <dbReference type="Proteomes" id="UP000033831"/>
    </source>
</evidence>
<feature type="domain" description="Penicillin-binding protein dimerisation" evidence="12">
    <location>
        <begin position="119"/>
        <end position="186"/>
    </location>
</feature>
<feature type="transmembrane region" description="Helical" evidence="10">
    <location>
        <begin position="51"/>
        <end position="71"/>
    </location>
</feature>
<protein>
    <submittedName>
        <fullName evidence="13">Penicillin-binding protein 2</fullName>
    </submittedName>
</protein>
<evidence type="ECO:0000256" key="7">
    <source>
        <dbReference type="ARBA" id="ARBA00022989"/>
    </source>
</evidence>
<keyword evidence="8 10" id="KW-0472">Membrane</keyword>
<evidence type="ECO:0000256" key="10">
    <source>
        <dbReference type="SAM" id="Phobius"/>
    </source>
</evidence>
<dbReference type="InterPro" id="IPR050515">
    <property type="entry name" value="Beta-lactam/transpept"/>
</dbReference>
<dbReference type="Pfam" id="PF03717">
    <property type="entry name" value="PBP_dimer"/>
    <property type="match status" value="1"/>
</dbReference>
<dbReference type="GO" id="GO:0071555">
    <property type="term" value="P:cell wall organization"/>
    <property type="evidence" value="ECO:0007669"/>
    <property type="project" value="UniProtKB-KW"/>
</dbReference>
<dbReference type="InterPro" id="IPR012338">
    <property type="entry name" value="Beta-lactam/transpept-like"/>
</dbReference>
<keyword evidence="5" id="KW-0133">Cell shape</keyword>
<dbReference type="Pfam" id="PF00905">
    <property type="entry name" value="Transpeptidase"/>
    <property type="match status" value="1"/>
</dbReference>
<dbReference type="PATRIC" id="fig|1618779.3.peg.543"/>
<reference evidence="13 14" key="1">
    <citation type="journal article" date="2015" name="Nature">
        <title>rRNA introns, odd ribosomes, and small enigmatic genomes across a large radiation of phyla.</title>
        <authorList>
            <person name="Brown C.T."/>
            <person name="Hug L.A."/>
            <person name="Thomas B.C."/>
            <person name="Sharon I."/>
            <person name="Castelle C.J."/>
            <person name="Singh A."/>
            <person name="Wilkins M.J."/>
            <person name="Williams K.H."/>
            <person name="Banfield J.F."/>
        </authorList>
    </citation>
    <scope>NUCLEOTIDE SEQUENCE [LARGE SCALE GENOMIC DNA]</scope>
</reference>
<accession>A0A0G1FJQ0</accession>